<sequence length="273" mass="28841">MTDDPHPDFARESFTRRGVTHEVLRSGSGPAVIVVAEIPGVTPRVLDLARKVRDLGCTVVLPVLFGRVGHDAHPDSAGRLGSATAMARAGVSVCVSREFTLLATGRTSPVVPWLRDLAAAEHQRCGGPGVGALGMCLTGGFALAMATDERVLAPVLAQPSLPLGLTPWQRRSIDVSPDELAVVAQRCAAGLQVLGLRFAGDRLAPRERFAFLERTLGDAFVAIELPDSAADPHGAMPPHSTLTEHLVDSPGEPTHEALQQVLDLFRTRLLGAG</sequence>
<evidence type="ECO:0000313" key="2">
    <source>
        <dbReference type="EMBL" id="GGB86925.1"/>
    </source>
</evidence>
<protein>
    <submittedName>
        <fullName evidence="2">Putative dienelactone hydrolase</fullName>
    </submittedName>
</protein>
<dbReference type="GO" id="GO:0016787">
    <property type="term" value="F:hydrolase activity"/>
    <property type="evidence" value="ECO:0007669"/>
    <property type="project" value="UniProtKB-KW"/>
</dbReference>
<accession>A0A8H9KV71</accession>
<reference evidence="2" key="2">
    <citation type="submission" date="2020-09" db="EMBL/GenBank/DDBJ databases">
        <authorList>
            <person name="Sun Q."/>
            <person name="Zhou Y."/>
        </authorList>
    </citation>
    <scope>NUCLEOTIDE SEQUENCE</scope>
    <source>
        <strain evidence="2">CGMCC 1.10749</strain>
    </source>
</reference>
<feature type="domain" description="Dienelactone hydrolase" evidence="1">
    <location>
        <begin position="29"/>
        <end position="156"/>
    </location>
</feature>
<dbReference type="RefSeq" id="WP_035948926.1">
    <property type="nucleotide sequence ID" value="NZ_BMEA01000002.1"/>
</dbReference>
<comment type="caution">
    <text evidence="2">The sequence shown here is derived from an EMBL/GenBank/DDBJ whole genome shotgun (WGS) entry which is preliminary data.</text>
</comment>
<dbReference type="SUPFAM" id="SSF53474">
    <property type="entry name" value="alpha/beta-Hydrolases"/>
    <property type="match status" value="1"/>
</dbReference>
<proteinExistence type="predicted"/>
<reference evidence="2" key="1">
    <citation type="journal article" date="2014" name="Int. J. Syst. Evol. Microbiol.">
        <title>Complete genome sequence of Corynebacterium casei LMG S-19264T (=DSM 44701T), isolated from a smear-ripened cheese.</title>
        <authorList>
            <consortium name="US DOE Joint Genome Institute (JGI-PGF)"/>
            <person name="Walter F."/>
            <person name="Albersmeier A."/>
            <person name="Kalinowski J."/>
            <person name="Ruckert C."/>
        </authorList>
    </citation>
    <scope>NUCLEOTIDE SEQUENCE</scope>
    <source>
        <strain evidence="2">CGMCC 1.10749</strain>
    </source>
</reference>
<dbReference type="EMBL" id="BMEA01000002">
    <property type="protein sequence ID" value="GGB86925.1"/>
    <property type="molecule type" value="Genomic_DNA"/>
</dbReference>
<dbReference type="Proteomes" id="UP000628079">
    <property type="component" value="Unassembled WGS sequence"/>
</dbReference>
<dbReference type="InterPro" id="IPR002925">
    <property type="entry name" value="Dienelactn_hydro"/>
</dbReference>
<dbReference type="InterPro" id="IPR029058">
    <property type="entry name" value="AB_hydrolase_fold"/>
</dbReference>
<evidence type="ECO:0000259" key="1">
    <source>
        <dbReference type="Pfam" id="PF01738"/>
    </source>
</evidence>
<dbReference type="Pfam" id="PF01738">
    <property type="entry name" value="DLH"/>
    <property type="match status" value="1"/>
</dbReference>
<organism evidence="2 3">
    <name type="scientific">Knoellia flava</name>
    <dbReference type="NCBI Taxonomy" id="913969"/>
    <lineage>
        <taxon>Bacteria</taxon>
        <taxon>Bacillati</taxon>
        <taxon>Actinomycetota</taxon>
        <taxon>Actinomycetes</taxon>
        <taxon>Micrococcales</taxon>
        <taxon>Intrasporangiaceae</taxon>
        <taxon>Knoellia</taxon>
    </lineage>
</organism>
<evidence type="ECO:0000313" key="3">
    <source>
        <dbReference type="Proteomes" id="UP000628079"/>
    </source>
</evidence>
<dbReference type="AlphaFoldDB" id="A0A8H9KV71"/>
<gene>
    <name evidence="2" type="ORF">GCM10011314_28420</name>
</gene>
<dbReference type="Gene3D" id="3.40.50.1820">
    <property type="entry name" value="alpha/beta hydrolase"/>
    <property type="match status" value="1"/>
</dbReference>
<keyword evidence="2" id="KW-0378">Hydrolase</keyword>
<name>A0A8H9KV71_9MICO</name>